<dbReference type="Proteomes" id="UP001054945">
    <property type="component" value="Unassembled WGS sequence"/>
</dbReference>
<dbReference type="AlphaFoldDB" id="A0AAV4T3B6"/>
<reference evidence="2 3" key="1">
    <citation type="submission" date="2021-06" db="EMBL/GenBank/DDBJ databases">
        <title>Caerostris extrusa draft genome.</title>
        <authorList>
            <person name="Kono N."/>
            <person name="Arakawa K."/>
        </authorList>
    </citation>
    <scope>NUCLEOTIDE SEQUENCE [LARGE SCALE GENOMIC DNA]</scope>
</reference>
<name>A0AAV4T3B6_CAEEX</name>
<accession>A0AAV4T3B6</accession>
<sequence length="225" mass="25315">MKMYFSVPGENGIVRKETSPGDESIKEGFVSRFVPVSGRKPSKSELSWPANENKNEINSTQSSFSPTRSFSQIFEAPHIYLLQKTRLVPVINLNINRYRQRVISQELNRGSSVPNKVAFTTHRGSYFIEEDAQNINKYCSPGENGRDMKIYFSVPGENGIIRKETSPGDESIKGGFVSRFVSVQRAGNRRGEIIEEQSLLFLLRDIALSTPTRRSKGALRPPITV</sequence>
<feature type="compositionally biased region" description="Polar residues" evidence="1">
    <location>
        <begin position="50"/>
        <end position="65"/>
    </location>
</feature>
<gene>
    <name evidence="2" type="ORF">CEXT_301611</name>
</gene>
<dbReference type="EMBL" id="BPLR01010455">
    <property type="protein sequence ID" value="GIY39362.1"/>
    <property type="molecule type" value="Genomic_DNA"/>
</dbReference>
<evidence type="ECO:0000313" key="2">
    <source>
        <dbReference type="EMBL" id="GIY39362.1"/>
    </source>
</evidence>
<keyword evidence="3" id="KW-1185">Reference proteome</keyword>
<comment type="caution">
    <text evidence="2">The sequence shown here is derived from an EMBL/GenBank/DDBJ whole genome shotgun (WGS) entry which is preliminary data.</text>
</comment>
<evidence type="ECO:0000256" key="1">
    <source>
        <dbReference type="SAM" id="MobiDB-lite"/>
    </source>
</evidence>
<protein>
    <submittedName>
        <fullName evidence="2">Uncharacterized protein</fullName>
    </submittedName>
</protein>
<evidence type="ECO:0000313" key="3">
    <source>
        <dbReference type="Proteomes" id="UP001054945"/>
    </source>
</evidence>
<organism evidence="2 3">
    <name type="scientific">Caerostris extrusa</name>
    <name type="common">Bark spider</name>
    <name type="synonym">Caerostris bankana</name>
    <dbReference type="NCBI Taxonomy" id="172846"/>
    <lineage>
        <taxon>Eukaryota</taxon>
        <taxon>Metazoa</taxon>
        <taxon>Ecdysozoa</taxon>
        <taxon>Arthropoda</taxon>
        <taxon>Chelicerata</taxon>
        <taxon>Arachnida</taxon>
        <taxon>Araneae</taxon>
        <taxon>Araneomorphae</taxon>
        <taxon>Entelegynae</taxon>
        <taxon>Araneoidea</taxon>
        <taxon>Araneidae</taxon>
        <taxon>Caerostris</taxon>
    </lineage>
</organism>
<feature type="region of interest" description="Disordered" evidence="1">
    <location>
        <begin position="36"/>
        <end position="65"/>
    </location>
</feature>
<proteinExistence type="predicted"/>